<dbReference type="InterPro" id="IPR002818">
    <property type="entry name" value="DJ-1/PfpI"/>
</dbReference>
<evidence type="ECO:0000256" key="1">
    <source>
        <dbReference type="ARBA" id="ARBA00008542"/>
    </source>
</evidence>
<dbReference type="PROSITE" id="PS51276">
    <property type="entry name" value="PEPTIDASE_C56_PFPI"/>
    <property type="match status" value="1"/>
</dbReference>
<organism evidence="3 4">
    <name type="scientific">Geomonas limicola</name>
    <dbReference type="NCBI Taxonomy" id="2740186"/>
    <lineage>
        <taxon>Bacteria</taxon>
        <taxon>Pseudomonadati</taxon>
        <taxon>Thermodesulfobacteriota</taxon>
        <taxon>Desulfuromonadia</taxon>
        <taxon>Geobacterales</taxon>
        <taxon>Geobacteraceae</taxon>
        <taxon>Geomonas</taxon>
    </lineage>
</organism>
<keyword evidence="3" id="KW-0808">Transferase</keyword>
<accession>A0A6V8N6L9</accession>
<keyword evidence="4" id="KW-1185">Reference proteome</keyword>
<evidence type="ECO:0000313" key="3">
    <source>
        <dbReference type="EMBL" id="GFO67574.1"/>
    </source>
</evidence>
<evidence type="ECO:0000259" key="2">
    <source>
        <dbReference type="Pfam" id="PF01965"/>
    </source>
</evidence>
<dbReference type="SUPFAM" id="SSF52317">
    <property type="entry name" value="Class I glutamine amidotransferase-like"/>
    <property type="match status" value="1"/>
</dbReference>
<gene>
    <name evidence="3" type="ORF">GMLC_11530</name>
</gene>
<reference evidence="4" key="1">
    <citation type="submission" date="2020-06" db="EMBL/GenBank/DDBJ databases">
        <title>Draft genomic sequecing of Geomonas sp. Red745.</title>
        <authorList>
            <person name="Itoh H."/>
            <person name="Xu Z.X."/>
            <person name="Ushijima N."/>
            <person name="Masuda Y."/>
            <person name="Shiratori Y."/>
            <person name="Senoo K."/>
        </authorList>
    </citation>
    <scope>NUCLEOTIDE SEQUENCE [LARGE SCALE GENOMIC DNA]</scope>
    <source>
        <strain evidence="4">Red745</strain>
    </source>
</reference>
<dbReference type="PANTHER" id="PTHR42733">
    <property type="entry name" value="DJ-1 PROTEIN"/>
    <property type="match status" value="1"/>
</dbReference>
<protein>
    <submittedName>
        <fullName evidence="3">Glutamine amidotransferase</fullName>
    </submittedName>
</protein>
<dbReference type="InterPro" id="IPR029062">
    <property type="entry name" value="Class_I_gatase-like"/>
</dbReference>
<keyword evidence="3" id="KW-0315">Glutamine amidotransferase</keyword>
<dbReference type="NCBIfam" id="TIGR01382">
    <property type="entry name" value="PfpI"/>
    <property type="match status" value="1"/>
</dbReference>
<dbReference type="EMBL" id="BLXZ01000002">
    <property type="protein sequence ID" value="GFO67574.1"/>
    <property type="molecule type" value="Genomic_DNA"/>
</dbReference>
<feature type="domain" description="DJ-1/PfpI" evidence="2">
    <location>
        <begin position="1"/>
        <end position="163"/>
    </location>
</feature>
<dbReference type="Gene3D" id="3.40.50.880">
    <property type="match status" value="1"/>
</dbReference>
<dbReference type="InterPro" id="IPR006286">
    <property type="entry name" value="C56_PfpI-like"/>
</dbReference>
<dbReference type="GO" id="GO:0016740">
    <property type="term" value="F:transferase activity"/>
    <property type="evidence" value="ECO:0007669"/>
    <property type="project" value="UniProtKB-KW"/>
</dbReference>
<comment type="similarity">
    <text evidence="1">Belongs to the peptidase C56 family.</text>
</comment>
<dbReference type="AlphaFoldDB" id="A0A6V8N6L9"/>
<dbReference type="Pfam" id="PF01965">
    <property type="entry name" value="DJ-1_PfpI"/>
    <property type="match status" value="1"/>
</dbReference>
<dbReference type="Proteomes" id="UP000587586">
    <property type="component" value="Unassembled WGS sequence"/>
</dbReference>
<proteinExistence type="inferred from homology"/>
<dbReference type="PANTHER" id="PTHR42733:SF2">
    <property type="entry name" value="DJ-1_THIJ_PFPI FAMILY PROTEIN"/>
    <property type="match status" value="1"/>
</dbReference>
<dbReference type="CDD" id="cd03134">
    <property type="entry name" value="GATase1_PfpI_like"/>
    <property type="match status" value="1"/>
</dbReference>
<comment type="caution">
    <text evidence="3">The sequence shown here is derived from an EMBL/GenBank/DDBJ whole genome shotgun (WGS) entry which is preliminary data.</text>
</comment>
<name>A0A6V8N6L9_9BACT</name>
<sequence>MKVLILSANDFEDSELLVPLYRLREAGFTVEVASLSTGAIKGKHGYEVPVDKVFKDVVPGEYGMLLLPGGKAPAAIRDDRTVQEIARSFFADNKPVAAICHGPQILVSAGLIRGRRATCYQSVTPELKEAGAQYEDSEVVVDGQLVTSRQPDDLPAFNREIMRLIAR</sequence>
<dbReference type="RefSeq" id="WP_183360112.1">
    <property type="nucleotide sequence ID" value="NZ_BLXZ01000002.1"/>
</dbReference>
<evidence type="ECO:0000313" key="4">
    <source>
        <dbReference type="Proteomes" id="UP000587586"/>
    </source>
</evidence>